<feature type="active site" description="Charge relay system" evidence="8">
    <location>
        <position position="354"/>
    </location>
</feature>
<comment type="similarity">
    <text evidence="1 7">Belongs to the AB hydrolase superfamily. Lipase family.</text>
</comment>
<keyword evidence="3 7" id="KW-0378">Hydrolase</keyword>
<dbReference type="InterPro" id="IPR029058">
    <property type="entry name" value="AB_hydrolase_fold"/>
</dbReference>
<dbReference type="Pfam" id="PF04083">
    <property type="entry name" value="Abhydro_lipase"/>
    <property type="match status" value="1"/>
</dbReference>
<proteinExistence type="inferred from homology"/>
<evidence type="ECO:0000313" key="12">
    <source>
        <dbReference type="RefSeq" id="XP_011305613.1"/>
    </source>
</evidence>
<evidence type="ECO:0000256" key="7">
    <source>
        <dbReference type="PIRNR" id="PIRNR000862"/>
    </source>
</evidence>
<dbReference type="GeneID" id="105268056"/>
<dbReference type="Proteomes" id="UP000694866">
    <property type="component" value="Unplaced"/>
</dbReference>
<dbReference type="PANTHER" id="PTHR11005">
    <property type="entry name" value="LYSOSOMAL ACID LIPASE-RELATED"/>
    <property type="match status" value="1"/>
</dbReference>
<accession>A0A9R1TAP4</accession>
<name>A0A9R1TAP4_9HYME</name>
<dbReference type="GO" id="GO:0016788">
    <property type="term" value="F:hydrolase activity, acting on ester bonds"/>
    <property type="evidence" value="ECO:0007669"/>
    <property type="project" value="InterPro"/>
</dbReference>
<evidence type="ECO:0000256" key="5">
    <source>
        <dbReference type="ARBA" id="ARBA00023098"/>
    </source>
</evidence>
<dbReference type="OrthoDB" id="9974421at2759"/>
<feature type="active site" description="Nucleophile" evidence="8">
    <location>
        <position position="182"/>
    </location>
</feature>
<keyword evidence="2 9" id="KW-0732">Signal</keyword>
<keyword evidence="5" id="KW-0443">Lipid metabolism</keyword>
<protein>
    <recommendedName>
        <fullName evidence="7">Lipase</fullName>
    </recommendedName>
</protein>
<dbReference type="Gene3D" id="3.40.50.1820">
    <property type="entry name" value="alpha/beta hydrolase"/>
    <property type="match status" value="1"/>
</dbReference>
<feature type="signal peptide" evidence="9">
    <location>
        <begin position="1"/>
        <end position="21"/>
    </location>
</feature>
<feature type="chain" id="PRO_5040266266" description="Lipase" evidence="9">
    <location>
        <begin position="22"/>
        <end position="415"/>
    </location>
</feature>
<organism evidence="11 12">
    <name type="scientific">Fopius arisanus</name>
    <dbReference type="NCBI Taxonomy" id="64838"/>
    <lineage>
        <taxon>Eukaryota</taxon>
        <taxon>Metazoa</taxon>
        <taxon>Ecdysozoa</taxon>
        <taxon>Arthropoda</taxon>
        <taxon>Hexapoda</taxon>
        <taxon>Insecta</taxon>
        <taxon>Pterygota</taxon>
        <taxon>Neoptera</taxon>
        <taxon>Endopterygota</taxon>
        <taxon>Hymenoptera</taxon>
        <taxon>Apocrita</taxon>
        <taxon>Ichneumonoidea</taxon>
        <taxon>Braconidae</taxon>
        <taxon>Opiinae</taxon>
        <taxon>Fopius</taxon>
    </lineage>
</organism>
<sequence length="415" mass="47264">MGYSSVKIIILLCIIQFIVWSSDLRIKQFRTYDEAIGTEFYALDFIGMANAQGYEAEWHNVTTDDGYILTLFRILPSPPFRNITEKTPVIYMAHGLGATADIFILFGRGRSIAYAFADAGYDVWIGNFRGNSYSRRHQTLSPDDEEFWNFSMDEYALTDLPVFLDYVFTATKKSSIKFLGHSLGTTTGLMLLSAKPEYNAKLDTLILLAPVSYWTTHNPARTFISTLTNSLKMIFPKGAYEFHPQAVIIPGIIKHFCTINSFTKDLCYIPYDLILGPSRQFKVENQPEFFCYYPAGISAKVSYHYVQHLNTGKFQRYKHETKDLNLRIYGSEEPPEYNVTNIVTPTIIFHAPNDPLSTADDVEALISKLPSGTLMVYERVDNEEFNHGDFVLANNADELVYSKLLGILSQSQFRR</sequence>
<evidence type="ECO:0000256" key="4">
    <source>
        <dbReference type="ARBA" id="ARBA00022963"/>
    </source>
</evidence>
<evidence type="ECO:0000256" key="2">
    <source>
        <dbReference type="ARBA" id="ARBA00022729"/>
    </source>
</evidence>
<evidence type="ECO:0000256" key="8">
    <source>
        <dbReference type="PIRSR" id="PIRSR000862-1"/>
    </source>
</evidence>
<dbReference type="FunFam" id="3.40.50.1820:FF:000057">
    <property type="entry name" value="Lipase"/>
    <property type="match status" value="1"/>
</dbReference>
<dbReference type="KEGG" id="fas:105268056"/>
<keyword evidence="4 7" id="KW-0442">Lipid degradation</keyword>
<dbReference type="GO" id="GO:0016042">
    <property type="term" value="P:lipid catabolic process"/>
    <property type="evidence" value="ECO:0007669"/>
    <property type="project" value="UniProtKB-KW"/>
</dbReference>
<evidence type="ECO:0000256" key="1">
    <source>
        <dbReference type="ARBA" id="ARBA00010701"/>
    </source>
</evidence>
<feature type="active site" description="Charge relay system" evidence="8">
    <location>
        <position position="387"/>
    </location>
</feature>
<evidence type="ECO:0000256" key="3">
    <source>
        <dbReference type="ARBA" id="ARBA00022801"/>
    </source>
</evidence>
<keyword evidence="6" id="KW-0325">Glycoprotein</keyword>
<evidence type="ECO:0000313" key="11">
    <source>
        <dbReference type="Proteomes" id="UP000694866"/>
    </source>
</evidence>
<evidence type="ECO:0000256" key="6">
    <source>
        <dbReference type="ARBA" id="ARBA00023180"/>
    </source>
</evidence>
<evidence type="ECO:0000256" key="9">
    <source>
        <dbReference type="SAM" id="SignalP"/>
    </source>
</evidence>
<reference evidence="12" key="1">
    <citation type="submission" date="2025-08" db="UniProtKB">
        <authorList>
            <consortium name="RefSeq"/>
        </authorList>
    </citation>
    <scope>IDENTIFICATION</scope>
    <source>
        <strain evidence="12">USDA-PBARC FA_bdor</strain>
        <tissue evidence="12">Whole organism</tissue>
    </source>
</reference>
<evidence type="ECO:0000259" key="10">
    <source>
        <dbReference type="Pfam" id="PF04083"/>
    </source>
</evidence>
<dbReference type="InterPro" id="IPR025483">
    <property type="entry name" value="Lipase_euk"/>
</dbReference>
<dbReference type="RefSeq" id="XP_011305613.1">
    <property type="nucleotide sequence ID" value="XM_011307311.1"/>
</dbReference>
<dbReference type="AlphaFoldDB" id="A0A9R1TAP4"/>
<dbReference type="PIRSF" id="PIRSF000862">
    <property type="entry name" value="Steryl_ester_lip"/>
    <property type="match status" value="1"/>
</dbReference>
<dbReference type="InterPro" id="IPR006693">
    <property type="entry name" value="AB_hydrolase_lipase"/>
</dbReference>
<dbReference type="SUPFAM" id="SSF53474">
    <property type="entry name" value="alpha/beta-Hydrolases"/>
    <property type="match status" value="1"/>
</dbReference>
<keyword evidence="11" id="KW-1185">Reference proteome</keyword>
<feature type="domain" description="Partial AB-hydrolase lipase" evidence="10">
    <location>
        <begin position="48"/>
        <end position="105"/>
    </location>
</feature>
<gene>
    <name evidence="12" type="primary">LOC105268056</name>
</gene>